<dbReference type="Proteomes" id="UP000261580">
    <property type="component" value="Unassembled WGS sequence"/>
</dbReference>
<dbReference type="SMART" id="SM00991">
    <property type="entry name" value="WHEP-TRS"/>
    <property type="match status" value="1"/>
</dbReference>
<dbReference type="GO" id="GO:0004812">
    <property type="term" value="F:aminoacyl-tRNA ligase activity"/>
    <property type="evidence" value="ECO:0007669"/>
    <property type="project" value="UniProtKB-KW"/>
</dbReference>
<name>A0A3Q4GPY9_NEOBR</name>
<feature type="domain" description="WHEP-TRS" evidence="6">
    <location>
        <begin position="3"/>
        <end position="59"/>
    </location>
</feature>
<evidence type="ECO:0000256" key="3">
    <source>
        <dbReference type="ARBA" id="ARBA00022840"/>
    </source>
</evidence>
<organism evidence="7 8">
    <name type="scientific">Neolamprologus brichardi</name>
    <name type="common">Fairy cichlid</name>
    <name type="synonym">Lamprologus brichardi</name>
    <dbReference type="NCBI Taxonomy" id="32507"/>
    <lineage>
        <taxon>Eukaryota</taxon>
        <taxon>Metazoa</taxon>
        <taxon>Chordata</taxon>
        <taxon>Craniata</taxon>
        <taxon>Vertebrata</taxon>
        <taxon>Euteleostomi</taxon>
        <taxon>Actinopterygii</taxon>
        <taxon>Neopterygii</taxon>
        <taxon>Teleostei</taxon>
        <taxon>Neoteleostei</taxon>
        <taxon>Acanthomorphata</taxon>
        <taxon>Ovalentaria</taxon>
        <taxon>Cichlomorphae</taxon>
        <taxon>Cichliformes</taxon>
        <taxon>Cichlidae</taxon>
        <taxon>African cichlids</taxon>
        <taxon>Pseudocrenilabrinae</taxon>
        <taxon>Lamprologini</taxon>
        <taxon>Neolamprologus</taxon>
    </lineage>
</organism>
<dbReference type="PROSITE" id="PS51185">
    <property type="entry name" value="WHEP_TRS_2"/>
    <property type="match status" value="1"/>
</dbReference>
<evidence type="ECO:0000313" key="8">
    <source>
        <dbReference type="Proteomes" id="UP000261580"/>
    </source>
</evidence>
<protein>
    <recommendedName>
        <fullName evidence="6">WHEP-TRS domain-containing protein</fullName>
    </recommendedName>
</protein>
<dbReference type="InterPro" id="IPR000738">
    <property type="entry name" value="WHEP-TRS_dom"/>
</dbReference>
<keyword evidence="4" id="KW-0648">Protein biosynthesis</keyword>
<accession>A0A3Q4GPY9</accession>
<evidence type="ECO:0000256" key="2">
    <source>
        <dbReference type="ARBA" id="ARBA00022741"/>
    </source>
</evidence>
<evidence type="ECO:0000256" key="1">
    <source>
        <dbReference type="ARBA" id="ARBA00022598"/>
    </source>
</evidence>
<dbReference type="SUPFAM" id="SSF47060">
    <property type="entry name" value="S15/NS1 RNA-binding domain"/>
    <property type="match status" value="1"/>
</dbReference>
<evidence type="ECO:0000256" key="5">
    <source>
        <dbReference type="ARBA" id="ARBA00023146"/>
    </source>
</evidence>
<dbReference type="OMA" id="RLKYCCI"/>
<dbReference type="GO" id="GO:0006418">
    <property type="term" value="P:tRNA aminoacylation for protein translation"/>
    <property type="evidence" value="ECO:0007669"/>
    <property type="project" value="InterPro"/>
</dbReference>
<evidence type="ECO:0000256" key="4">
    <source>
        <dbReference type="ARBA" id="ARBA00022917"/>
    </source>
</evidence>
<dbReference type="Pfam" id="PF00458">
    <property type="entry name" value="WHEP-TRS"/>
    <property type="match status" value="1"/>
</dbReference>
<keyword evidence="2" id="KW-0547">Nucleotide-binding</keyword>
<dbReference type="Gene3D" id="1.10.287.10">
    <property type="entry name" value="S15/NS1, RNA-binding"/>
    <property type="match status" value="1"/>
</dbReference>
<keyword evidence="5" id="KW-0030">Aminoacyl-tRNA synthetase</keyword>
<sequence>MEDKAQTQEAIKLQGEIVRKLKSEKASKEQIDEEVAKLLELKARLGDDGKTQFVLKTPKVRLKYCCI</sequence>
<keyword evidence="1" id="KW-0436">Ligase</keyword>
<dbReference type="GO" id="GO:0005524">
    <property type="term" value="F:ATP binding"/>
    <property type="evidence" value="ECO:0007669"/>
    <property type="project" value="UniProtKB-KW"/>
</dbReference>
<proteinExistence type="predicted"/>
<dbReference type="PROSITE" id="PS00762">
    <property type="entry name" value="WHEP_TRS_1"/>
    <property type="match status" value="1"/>
</dbReference>
<keyword evidence="3" id="KW-0067">ATP-binding</keyword>
<dbReference type="AlphaFoldDB" id="A0A3Q4GPY9"/>
<reference evidence="7" key="1">
    <citation type="submission" date="2025-08" db="UniProtKB">
        <authorList>
            <consortium name="Ensembl"/>
        </authorList>
    </citation>
    <scope>IDENTIFICATION</scope>
</reference>
<reference evidence="7" key="2">
    <citation type="submission" date="2025-09" db="UniProtKB">
        <authorList>
            <consortium name="Ensembl"/>
        </authorList>
    </citation>
    <scope>IDENTIFICATION</scope>
</reference>
<evidence type="ECO:0000259" key="6">
    <source>
        <dbReference type="PROSITE" id="PS51185"/>
    </source>
</evidence>
<dbReference type="Bgee" id="ENSNBRG00000007012">
    <property type="expression patterns" value="Expressed in testis and 6 other cell types or tissues"/>
</dbReference>
<evidence type="ECO:0000313" key="7">
    <source>
        <dbReference type="Ensembl" id="ENSNBRP00000008958.1"/>
    </source>
</evidence>
<dbReference type="InterPro" id="IPR009068">
    <property type="entry name" value="uS15_NS1_RNA-bd_sf"/>
</dbReference>
<dbReference type="Ensembl" id="ENSNBRT00000009217.1">
    <property type="protein sequence ID" value="ENSNBRP00000008958.1"/>
    <property type="gene ID" value="ENSNBRG00000007012.1"/>
</dbReference>
<keyword evidence="8" id="KW-1185">Reference proteome</keyword>
<dbReference type="GeneTree" id="ENSGT01140000283859"/>
<dbReference type="STRING" id="32507.ENSNBRP00000008958"/>